<evidence type="ECO:0000313" key="2">
    <source>
        <dbReference type="Proteomes" id="UP000830729"/>
    </source>
</evidence>
<dbReference type="PROSITE" id="PS51257">
    <property type="entry name" value="PROKAR_LIPOPROTEIN"/>
    <property type="match status" value="1"/>
</dbReference>
<accession>A0A8U0HZP8</accession>
<name>A0A8U0HZP8_9EURY</name>
<sequence>MVPDRLSPLALALLLVTAGCAETLRSSSPTGQGQFHAVAVTEPPANATVVAYADERVARNQYLRRAVRRAAANDSESVVRVPEADVARTKDDVAALPGYGLNASSSSEHRWGIYVRRGDTVVNVQFVVLQ</sequence>
<keyword evidence="2" id="KW-1185">Reference proteome</keyword>
<evidence type="ECO:0000313" key="1">
    <source>
        <dbReference type="EMBL" id="UPV76141.1"/>
    </source>
</evidence>
<dbReference type="Proteomes" id="UP000830729">
    <property type="component" value="Chromosome"/>
</dbReference>
<organism evidence="1 2">
    <name type="scientific">Halorussus limi</name>
    <dbReference type="NCBI Taxonomy" id="2938695"/>
    <lineage>
        <taxon>Archaea</taxon>
        <taxon>Methanobacteriati</taxon>
        <taxon>Methanobacteriota</taxon>
        <taxon>Stenosarchaea group</taxon>
        <taxon>Halobacteria</taxon>
        <taxon>Halobacteriales</taxon>
        <taxon>Haladaptataceae</taxon>
        <taxon>Halorussus</taxon>
    </lineage>
</organism>
<reference evidence="1 2" key="1">
    <citation type="submission" date="2022-04" db="EMBL/GenBank/DDBJ databases">
        <title>Diverse halophilic archaea isolated from saline environments.</title>
        <authorList>
            <person name="Cui H.-L."/>
        </authorList>
    </citation>
    <scope>NUCLEOTIDE SEQUENCE [LARGE SCALE GENOMIC DNA]</scope>
    <source>
        <strain evidence="1 2">XZYJT49</strain>
    </source>
</reference>
<dbReference type="AlphaFoldDB" id="A0A8U0HZP8"/>
<gene>
    <name evidence="1" type="ORF">M0R89_08815</name>
</gene>
<protein>
    <submittedName>
        <fullName evidence="1">Uncharacterized protein</fullName>
    </submittedName>
</protein>
<dbReference type="GeneID" id="72185296"/>
<dbReference type="EMBL" id="CP096659">
    <property type="protein sequence ID" value="UPV76141.1"/>
    <property type="molecule type" value="Genomic_DNA"/>
</dbReference>
<proteinExistence type="predicted"/>
<dbReference type="RefSeq" id="WP_248652177.1">
    <property type="nucleotide sequence ID" value="NZ_CP096659.1"/>
</dbReference>
<dbReference type="KEGG" id="halx:M0R89_08815"/>